<dbReference type="PANTHER" id="PTHR24006:SF827">
    <property type="entry name" value="UBIQUITIN CARBOXYL-TERMINAL HYDROLASE 34"/>
    <property type="match status" value="1"/>
</dbReference>
<feature type="domain" description="USP" evidence="1">
    <location>
        <begin position="1"/>
        <end position="127"/>
    </location>
</feature>
<evidence type="ECO:0000313" key="2">
    <source>
        <dbReference type="EMBL" id="NDV29817.1"/>
    </source>
</evidence>
<protein>
    <recommendedName>
        <fullName evidence="1">USP domain-containing protein</fullName>
    </recommendedName>
</protein>
<dbReference type="GO" id="GO:0005829">
    <property type="term" value="C:cytosol"/>
    <property type="evidence" value="ECO:0007669"/>
    <property type="project" value="TreeGrafter"/>
</dbReference>
<proteinExistence type="predicted"/>
<dbReference type="InterPro" id="IPR018200">
    <property type="entry name" value="USP_CS"/>
</dbReference>
<dbReference type="GO" id="GO:0005634">
    <property type="term" value="C:nucleus"/>
    <property type="evidence" value="ECO:0007669"/>
    <property type="project" value="TreeGrafter"/>
</dbReference>
<dbReference type="InterPro" id="IPR050164">
    <property type="entry name" value="Peptidase_C19"/>
</dbReference>
<dbReference type="InterPro" id="IPR028889">
    <property type="entry name" value="USP"/>
</dbReference>
<dbReference type="GO" id="GO:0016579">
    <property type="term" value="P:protein deubiquitination"/>
    <property type="evidence" value="ECO:0007669"/>
    <property type="project" value="InterPro"/>
</dbReference>
<dbReference type="InterPro" id="IPR038765">
    <property type="entry name" value="Papain-like_cys_pep_sf"/>
</dbReference>
<dbReference type="SUPFAM" id="SSF54001">
    <property type="entry name" value="Cysteine proteinases"/>
    <property type="match status" value="1"/>
</dbReference>
<sequence>MKRFRFNASTLHREKICDRFEYPMQLDMKKYMSTKSDLVDEESCLYKLSGVVVHSGMVDAGHYYSFIKERNSLKEKWYRFDDRSITDFNPNDLPVETFGGDKTSSWYDPTTDPYRTRNVYMLFYEREKTKTPEEIGNGLQILKDSVPKDLLQSIRQENTSLLHERLHFDPYFLVFLREVVENLSVTETSECPEDDFVLQTLKHATNLFFETIVIERNEQSCLHWIDILSRHYLLHLPACKWILNTLCTTKTNWFCSYFLESNDTWLRESLKHFLETVLSVVSIREDHLLLDYCVSLPPQLDGVIPFEKWSNYDLQKLFLYTSNIAPEHVEKLKPYNVSDVHGWYKKNEISLKIEEIGLPQEISLKIQEGIKNALNKVEPKQIPTMPTLAKFTTYLFRIMEDTRNHWRRFQQYWSLLDFLTTKCGDTEKHYILEHHKLVTRLLDYYMGPYTLYKREDERVTLGVKGVTVDLSSFFWLLSHAICSCNNFAMQSGSRSFDMPPTLLTSYPSPLFNHDVEFLTNNELMGSFIRQCYNVNAIREMIKHLSWEDTEKSIYLLAAIQEFHAKIDTNSYIILLRSILELEDSLQPLRISILLTNKGKGLLHSSFFKEADEKAFQLLKLFLDLGKAKPLVASWLKKNGTLEQILIRYDDLFMRKRRESYKTFKIELLQTLEENNTPFPPISSPYEEIPSWTQ</sequence>
<accession>A0A6B2KYT5</accession>
<evidence type="ECO:0000259" key="1">
    <source>
        <dbReference type="PROSITE" id="PS50235"/>
    </source>
</evidence>
<dbReference type="GO" id="GO:0004843">
    <property type="term" value="F:cysteine-type deubiquitinase activity"/>
    <property type="evidence" value="ECO:0007669"/>
    <property type="project" value="InterPro"/>
</dbReference>
<dbReference type="InterPro" id="IPR001394">
    <property type="entry name" value="Peptidase_C19_UCH"/>
</dbReference>
<reference evidence="2" key="1">
    <citation type="journal article" date="2020" name="J. Eukaryot. Microbiol.">
        <title>De novo Sequencing, Assembly and Annotation of the Transcriptome for the Free-Living Testate Amoeba Arcella intermedia.</title>
        <authorList>
            <person name="Ribeiro G.M."/>
            <person name="Porfirio-Sousa A.L."/>
            <person name="Maurer-Alcala X.X."/>
            <person name="Katz L.A."/>
            <person name="Lahr D.J.G."/>
        </authorList>
    </citation>
    <scope>NUCLEOTIDE SEQUENCE</scope>
</reference>
<dbReference type="Pfam" id="PF00443">
    <property type="entry name" value="UCH"/>
    <property type="match status" value="1"/>
</dbReference>
<dbReference type="EMBL" id="GIBP01000848">
    <property type="protein sequence ID" value="NDV29817.1"/>
    <property type="molecule type" value="Transcribed_RNA"/>
</dbReference>
<name>A0A6B2KYT5_9EUKA</name>
<dbReference type="PANTHER" id="PTHR24006">
    <property type="entry name" value="UBIQUITIN CARBOXYL-TERMINAL HYDROLASE"/>
    <property type="match status" value="1"/>
</dbReference>
<dbReference type="PROSITE" id="PS50235">
    <property type="entry name" value="USP_3"/>
    <property type="match status" value="1"/>
</dbReference>
<dbReference type="AlphaFoldDB" id="A0A6B2KYT5"/>
<dbReference type="PROSITE" id="PS00973">
    <property type="entry name" value="USP_2"/>
    <property type="match status" value="1"/>
</dbReference>
<organism evidence="2">
    <name type="scientific">Arcella intermedia</name>
    <dbReference type="NCBI Taxonomy" id="1963864"/>
    <lineage>
        <taxon>Eukaryota</taxon>
        <taxon>Amoebozoa</taxon>
        <taxon>Tubulinea</taxon>
        <taxon>Elardia</taxon>
        <taxon>Arcellinida</taxon>
        <taxon>Sphaerothecina</taxon>
        <taxon>Arcellidae</taxon>
        <taxon>Arcella</taxon>
    </lineage>
</organism>
<dbReference type="Gene3D" id="3.90.70.10">
    <property type="entry name" value="Cysteine proteinases"/>
    <property type="match status" value="1"/>
</dbReference>